<feature type="region of interest" description="Disordered" evidence="1">
    <location>
        <begin position="1"/>
        <end position="41"/>
    </location>
</feature>
<dbReference type="EMBL" id="LAQU01000013">
    <property type="protein sequence ID" value="KKB63020.1"/>
    <property type="molecule type" value="Genomic_DNA"/>
</dbReference>
<protein>
    <submittedName>
        <fullName evidence="2">Uncharacterized protein</fullName>
    </submittedName>
</protein>
<proteinExistence type="predicted"/>
<gene>
    <name evidence="2" type="ORF">WM40_13390</name>
</gene>
<evidence type="ECO:0000256" key="1">
    <source>
        <dbReference type="SAM" id="MobiDB-lite"/>
    </source>
</evidence>
<organism evidence="2 3">
    <name type="scientific">Robbsia andropogonis</name>
    <dbReference type="NCBI Taxonomy" id="28092"/>
    <lineage>
        <taxon>Bacteria</taxon>
        <taxon>Pseudomonadati</taxon>
        <taxon>Pseudomonadota</taxon>
        <taxon>Betaproteobacteria</taxon>
        <taxon>Burkholderiales</taxon>
        <taxon>Burkholderiaceae</taxon>
        <taxon>Robbsia</taxon>
    </lineage>
</organism>
<evidence type="ECO:0000313" key="2">
    <source>
        <dbReference type="EMBL" id="KKB63020.1"/>
    </source>
</evidence>
<evidence type="ECO:0000313" key="3">
    <source>
        <dbReference type="Proteomes" id="UP000033618"/>
    </source>
</evidence>
<reference evidence="2 3" key="1">
    <citation type="submission" date="2015-03" db="EMBL/GenBank/DDBJ databases">
        <title>Draft Genome Sequence of Burkholderia andropogonis type strain ICMP2807, isolated from Sorghum bicolor.</title>
        <authorList>
            <person name="Lopes-Santos L."/>
            <person name="Castro D.B."/>
            <person name="Ottoboni L.M."/>
            <person name="Park D."/>
            <person name="Weirc B.S."/>
            <person name="Destefano S.A."/>
        </authorList>
    </citation>
    <scope>NUCLEOTIDE SEQUENCE [LARGE SCALE GENOMIC DNA]</scope>
    <source>
        <strain evidence="2 3">ICMP2807</strain>
    </source>
</reference>
<sequence length="90" mass="10225">MTESSLRSLQWEGPTPLQKKDPFSSDPITSQVPNSAPTPSAARNRLINRHDAIDLPMVADRVTRACDRFRSRARCRIRLLGTDYRFPANE</sequence>
<keyword evidence="3" id="KW-1185">Reference proteome</keyword>
<name>A0A0F5JZC7_9BURK</name>
<comment type="caution">
    <text evidence="2">The sequence shown here is derived from an EMBL/GenBank/DDBJ whole genome shotgun (WGS) entry which is preliminary data.</text>
</comment>
<accession>A0A0F5JZC7</accession>
<dbReference type="AlphaFoldDB" id="A0A0F5JZC7"/>
<dbReference type="Proteomes" id="UP000033618">
    <property type="component" value="Unassembled WGS sequence"/>
</dbReference>
<feature type="compositionally biased region" description="Polar residues" evidence="1">
    <location>
        <begin position="26"/>
        <end position="38"/>
    </location>
</feature>
<dbReference type="PATRIC" id="fig|28092.6.peg.3154"/>